<feature type="domain" description="Tyr recombinase" evidence="3">
    <location>
        <begin position="23"/>
        <end position="206"/>
    </location>
</feature>
<dbReference type="EMBL" id="CP000774">
    <property type="protein sequence ID" value="ABS63951.1"/>
    <property type="molecule type" value="Genomic_DNA"/>
</dbReference>
<evidence type="ECO:0000259" key="3">
    <source>
        <dbReference type="PROSITE" id="PS51898"/>
    </source>
</evidence>
<dbReference type="InterPro" id="IPR002104">
    <property type="entry name" value="Integrase_catalytic"/>
</dbReference>
<dbReference type="Proteomes" id="UP000006377">
    <property type="component" value="Chromosome"/>
</dbReference>
<keyword evidence="5" id="KW-1185">Reference proteome</keyword>
<dbReference type="RefSeq" id="WP_012111258.1">
    <property type="nucleotide sequence ID" value="NC_009719.1"/>
</dbReference>
<dbReference type="STRING" id="402881.Plav_2339"/>
<gene>
    <name evidence="4" type="ordered locus">Plav_2339</name>
</gene>
<protein>
    <submittedName>
        <fullName evidence="4">Integrase family protein</fullName>
    </submittedName>
</protein>
<dbReference type="GO" id="GO:0003677">
    <property type="term" value="F:DNA binding"/>
    <property type="evidence" value="ECO:0007669"/>
    <property type="project" value="InterPro"/>
</dbReference>
<proteinExistence type="predicted"/>
<dbReference type="SUPFAM" id="SSF56349">
    <property type="entry name" value="DNA breaking-rejoining enzymes"/>
    <property type="match status" value="1"/>
</dbReference>
<dbReference type="GO" id="GO:0015074">
    <property type="term" value="P:DNA integration"/>
    <property type="evidence" value="ECO:0007669"/>
    <property type="project" value="UniProtKB-KW"/>
</dbReference>
<dbReference type="OrthoDB" id="5297095at2"/>
<evidence type="ECO:0000256" key="2">
    <source>
        <dbReference type="ARBA" id="ARBA00023172"/>
    </source>
</evidence>
<dbReference type="GO" id="GO:0006310">
    <property type="term" value="P:DNA recombination"/>
    <property type="evidence" value="ECO:0007669"/>
    <property type="project" value="UniProtKB-KW"/>
</dbReference>
<dbReference type="Gene3D" id="1.10.443.10">
    <property type="entry name" value="Intergrase catalytic core"/>
    <property type="match status" value="1"/>
</dbReference>
<dbReference type="AlphaFoldDB" id="A7HVL8"/>
<dbReference type="PANTHER" id="PTHR30349">
    <property type="entry name" value="PHAGE INTEGRASE-RELATED"/>
    <property type="match status" value="1"/>
</dbReference>
<sequence length="210" mass="23517">MSTSPANAPIYRPNPWNKGRLVGQKRPLAPKHVWSIRIRLEMADDRRGLALFNLAIDSKLRACDLVALKVNDVFVGGQPRQRATVVQRKTGRPVQFEITDTTRAALEGWLHHPAMSSAEFLFPSRVHSACHISTRQYARIVNTWIASVGLDPSGYGTHSMRRTKAAQIYRKTGNLRAVQLLLGHTKLESTVRYLGIEVDDALKIAESIEL</sequence>
<dbReference type="KEGG" id="pla:Plav_2339"/>
<dbReference type="PROSITE" id="PS51898">
    <property type="entry name" value="TYR_RECOMBINASE"/>
    <property type="match status" value="1"/>
</dbReference>
<reference evidence="4 5" key="1">
    <citation type="journal article" date="2011" name="Stand. Genomic Sci.">
        <title>Complete genome sequence of Parvibaculum lavamentivorans type strain (DS-1(T)).</title>
        <authorList>
            <person name="Schleheck D."/>
            <person name="Weiss M."/>
            <person name="Pitluck S."/>
            <person name="Bruce D."/>
            <person name="Land M.L."/>
            <person name="Han S."/>
            <person name="Saunders E."/>
            <person name="Tapia R."/>
            <person name="Detter C."/>
            <person name="Brettin T."/>
            <person name="Han J."/>
            <person name="Woyke T."/>
            <person name="Goodwin L."/>
            <person name="Pennacchio L."/>
            <person name="Nolan M."/>
            <person name="Cook A.M."/>
            <person name="Kjelleberg S."/>
            <person name="Thomas T."/>
        </authorList>
    </citation>
    <scope>NUCLEOTIDE SEQUENCE [LARGE SCALE GENOMIC DNA]</scope>
    <source>
        <strain evidence="5">DS-1 / DSM 13023 / NCIMB 13966</strain>
    </source>
</reference>
<accession>A7HVL8</accession>
<keyword evidence="2" id="KW-0233">DNA recombination</keyword>
<dbReference type="HOGENOM" id="CLU_027562_33_2_5"/>
<dbReference type="InterPro" id="IPR011010">
    <property type="entry name" value="DNA_brk_join_enz"/>
</dbReference>
<evidence type="ECO:0000313" key="5">
    <source>
        <dbReference type="Proteomes" id="UP000006377"/>
    </source>
</evidence>
<keyword evidence="1" id="KW-0229">DNA integration</keyword>
<dbReference type="InterPro" id="IPR050090">
    <property type="entry name" value="Tyrosine_recombinase_XerCD"/>
</dbReference>
<dbReference type="Pfam" id="PF00589">
    <property type="entry name" value="Phage_integrase"/>
    <property type="match status" value="1"/>
</dbReference>
<evidence type="ECO:0000313" key="4">
    <source>
        <dbReference type="EMBL" id="ABS63951.1"/>
    </source>
</evidence>
<dbReference type="PANTHER" id="PTHR30349:SF82">
    <property type="entry name" value="INTEGRASE_RECOMBINASE YOEC-RELATED"/>
    <property type="match status" value="1"/>
</dbReference>
<dbReference type="InterPro" id="IPR013762">
    <property type="entry name" value="Integrase-like_cat_sf"/>
</dbReference>
<name>A7HVL8_PARL1</name>
<evidence type="ECO:0000256" key="1">
    <source>
        <dbReference type="ARBA" id="ARBA00022908"/>
    </source>
</evidence>
<organism evidence="4 5">
    <name type="scientific">Parvibaculum lavamentivorans (strain DS-1 / DSM 13023 / NCIMB 13966)</name>
    <dbReference type="NCBI Taxonomy" id="402881"/>
    <lineage>
        <taxon>Bacteria</taxon>
        <taxon>Pseudomonadati</taxon>
        <taxon>Pseudomonadota</taxon>
        <taxon>Alphaproteobacteria</taxon>
        <taxon>Hyphomicrobiales</taxon>
        <taxon>Parvibaculaceae</taxon>
        <taxon>Parvibaculum</taxon>
    </lineage>
</organism>
<dbReference type="eggNOG" id="COG0582">
    <property type="taxonomic scope" value="Bacteria"/>
</dbReference>